<dbReference type="GO" id="GO:0046856">
    <property type="term" value="P:phosphatidylinositol dephosphorylation"/>
    <property type="evidence" value="ECO:0007669"/>
    <property type="project" value="InterPro"/>
</dbReference>
<protein>
    <recommendedName>
        <fullName evidence="1">Inositol polyphosphate-related phosphatase domain-containing protein</fullName>
    </recommendedName>
</protein>
<dbReference type="InterPro" id="IPR036691">
    <property type="entry name" value="Endo/exonu/phosph_ase_sf"/>
</dbReference>
<sequence>MAANQQSKTTLQIRIAACSYNVKNKSSTDVVSMPLENWLLGDKETIDSKKKEAYKDVDIYAVGFQEVDDPTIGSIIDDKSLGHMVLQNSIQKILTKVGIYKCLISVELQKKRLYIFIKECLFKYVANVSADAIDVSPRTTPSSKGAVFVRFLLHSTSFAFACSHQTAFENRLLERNKNIIEIAKNLSSPYAIDLHSHDYVIWLGDLNYRLEMPKETAEKLAVHTNWPELLKYDRLERSREPDGISQDYQEANITFLSQEQRVLVRKRKKNLTYNSIYYGSAKLRTSDHRPVILIFDIDVLPLDESKIQVAAVATNS</sequence>
<evidence type="ECO:0000313" key="2">
    <source>
        <dbReference type="EMBL" id="KAK2710912.1"/>
    </source>
</evidence>
<dbReference type="PANTHER" id="PTHR11200:SF257">
    <property type="entry name" value="PHOSPHOINOSITIDE 5-PHOSPHATASE"/>
    <property type="match status" value="1"/>
</dbReference>
<dbReference type="SMART" id="SM00128">
    <property type="entry name" value="IPPc"/>
    <property type="match status" value="1"/>
</dbReference>
<feature type="domain" description="Inositol polyphosphate-related phosphatase" evidence="1">
    <location>
        <begin position="11"/>
        <end position="303"/>
    </location>
</feature>
<keyword evidence="3" id="KW-1185">Reference proteome</keyword>
<dbReference type="Gene3D" id="3.60.10.10">
    <property type="entry name" value="Endonuclease/exonuclease/phosphatase"/>
    <property type="match status" value="1"/>
</dbReference>
<dbReference type="GO" id="GO:0048488">
    <property type="term" value="P:synaptic vesicle endocytosis"/>
    <property type="evidence" value="ECO:0007669"/>
    <property type="project" value="TreeGrafter"/>
</dbReference>
<dbReference type="InterPro" id="IPR000300">
    <property type="entry name" value="IPPc"/>
</dbReference>
<dbReference type="AlphaFoldDB" id="A0AA88HTR6"/>
<dbReference type="EMBL" id="JAVRJZ010000016">
    <property type="protein sequence ID" value="KAK2710912.1"/>
    <property type="molecule type" value="Genomic_DNA"/>
</dbReference>
<comment type="caution">
    <text evidence="2">The sequence shown here is derived from an EMBL/GenBank/DDBJ whole genome shotgun (WGS) entry which is preliminary data.</text>
</comment>
<dbReference type="GO" id="GO:0004439">
    <property type="term" value="F:phosphatidylinositol-4,5-bisphosphate 5-phosphatase activity"/>
    <property type="evidence" value="ECO:0007669"/>
    <property type="project" value="TreeGrafter"/>
</dbReference>
<evidence type="ECO:0000313" key="3">
    <source>
        <dbReference type="Proteomes" id="UP001187531"/>
    </source>
</evidence>
<gene>
    <name evidence="2" type="ORF">QYM36_012174</name>
</gene>
<proteinExistence type="predicted"/>
<dbReference type="Pfam" id="PF22669">
    <property type="entry name" value="Exo_endo_phos2"/>
    <property type="match status" value="1"/>
</dbReference>
<dbReference type="InterPro" id="IPR046985">
    <property type="entry name" value="IP5"/>
</dbReference>
<accession>A0AA88HTR6</accession>
<dbReference type="GO" id="GO:0098793">
    <property type="term" value="C:presynapse"/>
    <property type="evidence" value="ECO:0007669"/>
    <property type="project" value="GOC"/>
</dbReference>
<organism evidence="2 3">
    <name type="scientific">Artemia franciscana</name>
    <name type="common">Brine shrimp</name>
    <name type="synonym">Artemia sanfranciscana</name>
    <dbReference type="NCBI Taxonomy" id="6661"/>
    <lineage>
        <taxon>Eukaryota</taxon>
        <taxon>Metazoa</taxon>
        <taxon>Ecdysozoa</taxon>
        <taxon>Arthropoda</taxon>
        <taxon>Crustacea</taxon>
        <taxon>Branchiopoda</taxon>
        <taxon>Anostraca</taxon>
        <taxon>Artemiidae</taxon>
        <taxon>Artemia</taxon>
    </lineage>
</organism>
<name>A0AA88HTR6_ARTSF</name>
<dbReference type="SUPFAM" id="SSF56219">
    <property type="entry name" value="DNase I-like"/>
    <property type="match status" value="1"/>
</dbReference>
<evidence type="ECO:0000259" key="1">
    <source>
        <dbReference type="SMART" id="SM00128"/>
    </source>
</evidence>
<dbReference type="PANTHER" id="PTHR11200">
    <property type="entry name" value="INOSITOL 5-PHOSPHATASE"/>
    <property type="match status" value="1"/>
</dbReference>
<reference evidence="2" key="1">
    <citation type="submission" date="2023-07" db="EMBL/GenBank/DDBJ databases">
        <title>Chromosome-level genome assembly of Artemia franciscana.</title>
        <authorList>
            <person name="Jo E."/>
        </authorList>
    </citation>
    <scope>NUCLEOTIDE SEQUENCE</scope>
    <source>
        <tissue evidence="2">Whole body</tissue>
    </source>
</reference>
<dbReference type="Proteomes" id="UP001187531">
    <property type="component" value="Unassembled WGS sequence"/>
</dbReference>